<reference evidence="1" key="2">
    <citation type="submission" date="2021-04" db="EMBL/GenBank/DDBJ databases">
        <authorList>
            <person name="Gilroy R."/>
        </authorList>
    </citation>
    <scope>NUCLEOTIDE SEQUENCE</scope>
    <source>
        <strain evidence="1">CHK186-16707</strain>
    </source>
</reference>
<sequence length="596" mass="64131">MVSIVIPTFGGEMPRVAPRLLEQAQAVEAVNCDLQRGALEPLRGPAPVHALAASAQTLFKHPLDGWMTWDKEVAVVRSAVIDVAGDAPLGHVLITGDRSYPTQYLAGGDVCRLGLPRPGTAPQVTIKRKAALADATEVFGFGAETNAEIPPRYGFDGLPEIQEDGIGVAPFADSSLEGLEGDTESTVARSSAYCYTLVRSLADGVIQQESAPSPPSPVVDVDDGDGCVISGWSIPDLEDLRVTHIRLYRTLSGEKTSEFHFLVELPADATEYEDSAHDKDVAVEVLSTSLWDAIPDDARGLIKADNGLYAAFHGNELLVSEPFIPYAFPSAYRLTVEDEIVALGHVDGTIIVLTKGRPYLAAGSAPESLQLIHLPIEQACVSARSVASLPGGVVYASPDGLMHFTANGQTLLTGRTFTREQWQGMEPEKLLGAVLDGRYIGFFAGSNTGFMLDIGAADVVRVELPEGWAVQTLYHHSVDDCVYLALDTPEGSAVYRWATGEPMPYRWRSKPFFTSALTCPAAVRVEGEQNPGNVVRATVFGPEERRPRARLCLSDNRAKRLPATRAEKLWSLELSGTATVYEARLGGSVEGVEYGQ</sequence>
<accession>A0A9D2HFU1</accession>
<name>A0A9D2HFU1_9BACT</name>
<reference evidence="1" key="1">
    <citation type="journal article" date="2021" name="PeerJ">
        <title>Extensive microbial diversity within the chicken gut microbiome revealed by metagenomics and culture.</title>
        <authorList>
            <person name="Gilroy R."/>
            <person name="Ravi A."/>
            <person name="Getino M."/>
            <person name="Pursley I."/>
            <person name="Horton D.L."/>
            <person name="Alikhan N.F."/>
            <person name="Baker D."/>
            <person name="Gharbi K."/>
            <person name="Hall N."/>
            <person name="Watson M."/>
            <person name="Adriaenssens E.M."/>
            <person name="Foster-Nyarko E."/>
            <person name="Jarju S."/>
            <person name="Secka A."/>
            <person name="Antonio M."/>
            <person name="Oren A."/>
            <person name="Chaudhuri R.R."/>
            <person name="La Ragione R."/>
            <person name="Hildebrand F."/>
            <person name="Pallen M.J."/>
        </authorList>
    </citation>
    <scope>NUCLEOTIDE SEQUENCE</scope>
    <source>
        <strain evidence="1">CHK186-16707</strain>
    </source>
</reference>
<dbReference type="EMBL" id="DXAN01000025">
    <property type="protein sequence ID" value="HJA09050.1"/>
    <property type="molecule type" value="Genomic_DNA"/>
</dbReference>
<organism evidence="1 2">
    <name type="scientific">Candidatus Mailhella merdigallinarum</name>
    <dbReference type="NCBI Taxonomy" id="2838658"/>
    <lineage>
        <taxon>Bacteria</taxon>
        <taxon>Pseudomonadati</taxon>
        <taxon>Thermodesulfobacteriota</taxon>
        <taxon>Desulfovibrionia</taxon>
        <taxon>Desulfovibrionales</taxon>
        <taxon>Desulfovibrionaceae</taxon>
        <taxon>Mailhella</taxon>
    </lineage>
</organism>
<evidence type="ECO:0000313" key="2">
    <source>
        <dbReference type="Proteomes" id="UP000824225"/>
    </source>
</evidence>
<gene>
    <name evidence="1" type="ORF">H9962_07670</name>
</gene>
<protein>
    <submittedName>
        <fullName evidence="1">Uncharacterized protein</fullName>
    </submittedName>
</protein>
<evidence type="ECO:0000313" key="1">
    <source>
        <dbReference type="EMBL" id="HJA09050.1"/>
    </source>
</evidence>
<proteinExistence type="predicted"/>
<comment type="caution">
    <text evidence="1">The sequence shown here is derived from an EMBL/GenBank/DDBJ whole genome shotgun (WGS) entry which is preliminary data.</text>
</comment>
<dbReference type="Proteomes" id="UP000824225">
    <property type="component" value="Unassembled WGS sequence"/>
</dbReference>
<dbReference type="AlphaFoldDB" id="A0A9D2HFU1"/>